<evidence type="ECO:0000313" key="2">
    <source>
        <dbReference type="Proteomes" id="UP000468531"/>
    </source>
</evidence>
<dbReference type="Proteomes" id="UP000468531">
    <property type="component" value="Unassembled WGS sequence"/>
</dbReference>
<name>A0A6P1BBU3_9BRAD</name>
<reference evidence="1 2" key="1">
    <citation type="journal article" date="2020" name="Arch. Microbiol.">
        <title>Bradyrhizobium uaiense sp. nov., a new highly efficient cowpea symbiont.</title>
        <authorList>
            <person name="Cabral Michel D."/>
            <person name="Azarias Guimaraes A."/>
            <person name="Martins da Costa E."/>
            <person name="Soares de Carvalho T."/>
            <person name="Balsanelli E."/>
            <person name="Willems A."/>
            <person name="Maltempi de Souza E."/>
            <person name="de Souza Moreira F.M."/>
        </authorList>
    </citation>
    <scope>NUCLEOTIDE SEQUENCE [LARGE SCALE GENOMIC DNA]</scope>
    <source>
        <strain evidence="1 2">UFLA 03-164</strain>
    </source>
</reference>
<dbReference type="EMBL" id="VKHP01000009">
    <property type="protein sequence ID" value="NEU95071.1"/>
    <property type="molecule type" value="Genomic_DNA"/>
</dbReference>
<sequence>MTDKVALFRQIAAVEAEIKDRSAGARSRLDRSASQRQCDGLEAGAKTLRWLLQNEARIAAAAPLPAGAISMTRQATAVETELKDRRSGARGKLSSAAAIYQRDGLEAAANTLRWLQQNEASIKGAMRQ</sequence>
<gene>
    <name evidence="1" type="ORF">FNJ47_04305</name>
</gene>
<organism evidence="1 2">
    <name type="scientific">Bradyrhizobium uaiense</name>
    <dbReference type="NCBI Taxonomy" id="2594946"/>
    <lineage>
        <taxon>Bacteria</taxon>
        <taxon>Pseudomonadati</taxon>
        <taxon>Pseudomonadota</taxon>
        <taxon>Alphaproteobacteria</taxon>
        <taxon>Hyphomicrobiales</taxon>
        <taxon>Nitrobacteraceae</taxon>
        <taxon>Bradyrhizobium</taxon>
    </lineage>
</organism>
<protein>
    <submittedName>
        <fullName evidence="1">Uncharacterized protein</fullName>
    </submittedName>
</protein>
<proteinExistence type="predicted"/>
<accession>A0A6P1BBU3</accession>
<dbReference type="AlphaFoldDB" id="A0A6P1BBU3"/>
<keyword evidence="2" id="KW-1185">Reference proteome</keyword>
<evidence type="ECO:0000313" key="1">
    <source>
        <dbReference type="EMBL" id="NEU95071.1"/>
    </source>
</evidence>
<comment type="caution">
    <text evidence="1">The sequence shown here is derived from an EMBL/GenBank/DDBJ whole genome shotgun (WGS) entry which is preliminary data.</text>
</comment>
<dbReference type="RefSeq" id="WP_163150948.1">
    <property type="nucleotide sequence ID" value="NZ_VKHP01000009.1"/>
</dbReference>